<name>A0AAD9K8D6_9ANNE</name>
<dbReference type="SUPFAM" id="SSF50978">
    <property type="entry name" value="WD40 repeat-like"/>
    <property type="match status" value="1"/>
</dbReference>
<comment type="caution">
    <text evidence="9">The sequence shown here is derived from an EMBL/GenBank/DDBJ whole genome shotgun (WGS) entry which is preliminary data.</text>
</comment>
<reference evidence="9" key="1">
    <citation type="journal article" date="2023" name="Mol. Biol. Evol.">
        <title>Third-Generation Sequencing Reveals the Adaptive Role of the Epigenome in Three Deep-Sea Polychaetes.</title>
        <authorList>
            <person name="Perez M."/>
            <person name="Aroh O."/>
            <person name="Sun Y."/>
            <person name="Lan Y."/>
            <person name="Juniper S.K."/>
            <person name="Young C.R."/>
            <person name="Angers B."/>
            <person name="Qian P.Y."/>
        </authorList>
    </citation>
    <scope>NUCLEOTIDE SEQUENCE</scope>
    <source>
        <strain evidence="9">P08H-3</strain>
    </source>
</reference>
<accession>A0AAD9K8D6</accession>
<keyword evidence="4" id="KW-0539">Nucleus</keyword>
<evidence type="ECO:0000313" key="10">
    <source>
        <dbReference type="Proteomes" id="UP001208570"/>
    </source>
</evidence>
<feature type="compositionally biased region" description="Acidic residues" evidence="7">
    <location>
        <begin position="134"/>
        <end position="149"/>
    </location>
</feature>
<dbReference type="PRINTS" id="PR00320">
    <property type="entry name" value="GPROTEINBRPT"/>
</dbReference>
<dbReference type="EMBL" id="JAODUP010000034">
    <property type="protein sequence ID" value="KAK2166879.1"/>
    <property type="molecule type" value="Genomic_DNA"/>
</dbReference>
<dbReference type="PROSITE" id="PS50294">
    <property type="entry name" value="WD_REPEATS_REGION"/>
    <property type="match status" value="3"/>
</dbReference>
<dbReference type="Pfam" id="PF00400">
    <property type="entry name" value="WD40"/>
    <property type="match status" value="3"/>
</dbReference>
<dbReference type="InterPro" id="IPR020472">
    <property type="entry name" value="WD40_PAC1"/>
</dbReference>
<feature type="domain" description="Histone-binding protein RBBP4-like N-terminal" evidence="8">
    <location>
        <begin position="59"/>
        <end position="127"/>
    </location>
</feature>
<dbReference type="GO" id="GO:0042254">
    <property type="term" value="P:ribosome biogenesis"/>
    <property type="evidence" value="ECO:0007669"/>
    <property type="project" value="TreeGrafter"/>
</dbReference>
<feature type="repeat" description="WD" evidence="6">
    <location>
        <begin position="267"/>
        <end position="303"/>
    </location>
</feature>
<dbReference type="InterPro" id="IPR022052">
    <property type="entry name" value="Histone-bd_RBBP4-like_N"/>
</dbReference>
<feature type="region of interest" description="Disordered" evidence="7">
    <location>
        <begin position="1"/>
        <end position="46"/>
    </location>
</feature>
<keyword evidence="3" id="KW-0677">Repeat</keyword>
<evidence type="ECO:0000256" key="3">
    <source>
        <dbReference type="ARBA" id="ARBA00022737"/>
    </source>
</evidence>
<proteinExistence type="predicted"/>
<dbReference type="PROSITE" id="PS00678">
    <property type="entry name" value="WD_REPEATS_1"/>
    <property type="match status" value="1"/>
</dbReference>
<feature type="compositionally biased region" description="Acidic residues" evidence="7">
    <location>
        <begin position="1"/>
        <end position="39"/>
    </location>
</feature>
<dbReference type="GO" id="GO:0005730">
    <property type="term" value="C:nucleolus"/>
    <property type="evidence" value="ECO:0007669"/>
    <property type="project" value="TreeGrafter"/>
</dbReference>
<gene>
    <name evidence="9" type="ORF">LSH36_34g07024</name>
</gene>
<dbReference type="PROSITE" id="PS50082">
    <property type="entry name" value="WD_REPEATS_2"/>
    <property type="match status" value="3"/>
</dbReference>
<feature type="region of interest" description="Disordered" evidence="7">
    <location>
        <begin position="129"/>
        <end position="149"/>
    </location>
</feature>
<evidence type="ECO:0000313" key="9">
    <source>
        <dbReference type="EMBL" id="KAK2166879.1"/>
    </source>
</evidence>
<sequence>MDVGEEMEFVDEEGEDVEDFEEFEDVEDEEDVEDVEEMQQSDVPVTPGTYLPGQPLAHDEHLVCDESAYKMYHQAQTGAPCLSFDLLPDKLGDDRTEYPMTCYLVSGTQAERAHVNNIIVMKMSNLHGTNQQNEECDDDDDDDDDDEKDPELETALIKHNGSINRIRATVLGNNHFVATWSDTGKVHLWDLSRPLEAVNNSDVMAVYTRNEESPSPVFTFSGHLVEGFAVDWSHITPGQLATGDCSKYIHVWKLQDGGTWHVDQRPFVGHTASVEDIQWSPNEATVFASCSVDKSIRIWDIRSSPSKACMLTTEEAHERDVNVISWNRHEPFIISGGDDGIIKVWDLRQFQKGKPVALFKHHTAPITSVEWHPSDSTVFGASGSDDQITLWDLAVEKENDACDETEPDVPPQLLFIHQGQTDIKEVHWHPQLTGVMISTAHSGFNIFRTISV</sequence>
<protein>
    <recommendedName>
        <fullName evidence="5">Glutamate-rich WD repeat-containing protein 1</fullName>
    </recommendedName>
</protein>
<dbReference type="SMART" id="SM00320">
    <property type="entry name" value="WD40"/>
    <property type="match status" value="6"/>
</dbReference>
<evidence type="ECO:0000256" key="6">
    <source>
        <dbReference type="PROSITE-ProRule" id="PRU00221"/>
    </source>
</evidence>
<dbReference type="Pfam" id="PF12265">
    <property type="entry name" value="CAF1C_H4-bd"/>
    <property type="match status" value="1"/>
</dbReference>
<dbReference type="Proteomes" id="UP001208570">
    <property type="component" value="Unassembled WGS sequence"/>
</dbReference>
<dbReference type="AlphaFoldDB" id="A0AAD9K8D6"/>
<dbReference type="PANTHER" id="PTHR45903:SF1">
    <property type="entry name" value="GLUTAMATE-RICH WD REPEAT-CONTAINING PROTEIN 1"/>
    <property type="match status" value="1"/>
</dbReference>
<evidence type="ECO:0000256" key="4">
    <source>
        <dbReference type="ARBA" id="ARBA00023242"/>
    </source>
</evidence>
<feature type="repeat" description="WD" evidence="6">
    <location>
        <begin position="314"/>
        <end position="348"/>
    </location>
</feature>
<organism evidence="9 10">
    <name type="scientific">Paralvinella palmiformis</name>
    <dbReference type="NCBI Taxonomy" id="53620"/>
    <lineage>
        <taxon>Eukaryota</taxon>
        <taxon>Metazoa</taxon>
        <taxon>Spiralia</taxon>
        <taxon>Lophotrochozoa</taxon>
        <taxon>Annelida</taxon>
        <taxon>Polychaeta</taxon>
        <taxon>Sedentaria</taxon>
        <taxon>Canalipalpata</taxon>
        <taxon>Terebellida</taxon>
        <taxon>Terebelliformia</taxon>
        <taxon>Alvinellidae</taxon>
        <taxon>Paralvinella</taxon>
    </lineage>
</organism>
<dbReference type="InterPro" id="IPR019775">
    <property type="entry name" value="WD40_repeat_CS"/>
</dbReference>
<evidence type="ECO:0000256" key="2">
    <source>
        <dbReference type="ARBA" id="ARBA00022574"/>
    </source>
</evidence>
<keyword evidence="10" id="KW-1185">Reference proteome</keyword>
<dbReference type="InterPro" id="IPR015943">
    <property type="entry name" value="WD40/YVTN_repeat-like_dom_sf"/>
</dbReference>
<dbReference type="Gene3D" id="2.130.10.10">
    <property type="entry name" value="YVTN repeat-like/Quinoprotein amine dehydrogenase"/>
    <property type="match status" value="1"/>
</dbReference>
<comment type="subcellular location">
    <subcellularLocation>
        <location evidence="1">Nucleus</location>
    </subcellularLocation>
</comment>
<feature type="repeat" description="WD" evidence="6">
    <location>
        <begin position="359"/>
        <end position="401"/>
    </location>
</feature>
<evidence type="ECO:0000256" key="1">
    <source>
        <dbReference type="ARBA" id="ARBA00004123"/>
    </source>
</evidence>
<evidence type="ECO:0000256" key="7">
    <source>
        <dbReference type="SAM" id="MobiDB-lite"/>
    </source>
</evidence>
<dbReference type="PANTHER" id="PTHR45903">
    <property type="entry name" value="GLUTAMATE-RICH WD REPEAT-CONTAINING PROTEIN 1"/>
    <property type="match status" value="1"/>
</dbReference>
<dbReference type="InterPro" id="IPR036322">
    <property type="entry name" value="WD40_repeat_dom_sf"/>
</dbReference>
<dbReference type="InterPro" id="IPR051972">
    <property type="entry name" value="Glutamate-rich_WD_repeat"/>
</dbReference>
<dbReference type="InterPro" id="IPR001680">
    <property type="entry name" value="WD40_rpt"/>
</dbReference>
<evidence type="ECO:0000259" key="8">
    <source>
        <dbReference type="Pfam" id="PF12265"/>
    </source>
</evidence>
<keyword evidence="2 6" id="KW-0853">WD repeat</keyword>
<evidence type="ECO:0000256" key="5">
    <source>
        <dbReference type="ARBA" id="ARBA00040876"/>
    </source>
</evidence>